<protein>
    <submittedName>
        <fullName evidence="4">Cation transporter</fullName>
    </submittedName>
</protein>
<dbReference type="WBParaSite" id="GPUH_0001913801-mRNA-1">
    <property type="protein sequence ID" value="GPUH_0001913801-mRNA-1"/>
    <property type="gene ID" value="GPUH_0001913801"/>
</dbReference>
<keyword evidence="1" id="KW-0732">Signal</keyword>
<evidence type="ECO:0000313" key="2">
    <source>
        <dbReference type="EMBL" id="VDN33167.1"/>
    </source>
</evidence>
<proteinExistence type="predicted"/>
<gene>
    <name evidence="2" type="ORF">GPUH_LOCUS19113</name>
</gene>
<dbReference type="EMBL" id="UYRT01087939">
    <property type="protein sequence ID" value="VDN33167.1"/>
    <property type="molecule type" value="Genomic_DNA"/>
</dbReference>
<dbReference type="AlphaFoldDB" id="A0A183EDS2"/>
<reference evidence="4" key="1">
    <citation type="submission" date="2016-06" db="UniProtKB">
        <authorList>
            <consortium name="WormBaseParasite"/>
        </authorList>
    </citation>
    <scope>IDENTIFICATION</scope>
</reference>
<evidence type="ECO:0000313" key="3">
    <source>
        <dbReference type="Proteomes" id="UP000271098"/>
    </source>
</evidence>
<evidence type="ECO:0000256" key="1">
    <source>
        <dbReference type="SAM" id="SignalP"/>
    </source>
</evidence>
<feature type="signal peptide" evidence="1">
    <location>
        <begin position="1"/>
        <end position="29"/>
    </location>
</feature>
<dbReference type="OrthoDB" id="293868at2759"/>
<name>A0A183EDS2_9BILA</name>
<sequence length="66" mass="7732">MKLLREFELATFAKNFWLLVFLFSSFTCADREHVEHGYSGKFRKEHGADDEQQHNVHADHKVIVGL</sequence>
<evidence type="ECO:0000313" key="4">
    <source>
        <dbReference type="WBParaSite" id="GPUH_0001913801-mRNA-1"/>
    </source>
</evidence>
<accession>A0A183EDS2</accession>
<keyword evidence="3" id="KW-1185">Reference proteome</keyword>
<reference evidence="2 3" key="2">
    <citation type="submission" date="2018-11" db="EMBL/GenBank/DDBJ databases">
        <authorList>
            <consortium name="Pathogen Informatics"/>
        </authorList>
    </citation>
    <scope>NUCLEOTIDE SEQUENCE [LARGE SCALE GENOMIC DNA]</scope>
</reference>
<feature type="chain" id="PRO_5043139137" evidence="1">
    <location>
        <begin position="30"/>
        <end position="66"/>
    </location>
</feature>
<organism evidence="4">
    <name type="scientific">Gongylonema pulchrum</name>
    <dbReference type="NCBI Taxonomy" id="637853"/>
    <lineage>
        <taxon>Eukaryota</taxon>
        <taxon>Metazoa</taxon>
        <taxon>Ecdysozoa</taxon>
        <taxon>Nematoda</taxon>
        <taxon>Chromadorea</taxon>
        <taxon>Rhabditida</taxon>
        <taxon>Spirurina</taxon>
        <taxon>Spiruromorpha</taxon>
        <taxon>Spiruroidea</taxon>
        <taxon>Gongylonematidae</taxon>
        <taxon>Gongylonema</taxon>
    </lineage>
</organism>
<dbReference type="Proteomes" id="UP000271098">
    <property type="component" value="Unassembled WGS sequence"/>
</dbReference>